<reference evidence="1" key="1">
    <citation type="submission" date="2023-02" db="EMBL/GenBank/DDBJ databases">
        <title>Kitasatospora phosalacinea NBRC 14362.</title>
        <authorList>
            <person name="Ichikawa N."/>
            <person name="Sato H."/>
            <person name="Tonouchi N."/>
        </authorList>
    </citation>
    <scope>NUCLEOTIDE SEQUENCE</scope>
    <source>
        <strain evidence="1">NBRC 14362</strain>
    </source>
</reference>
<dbReference type="RefSeq" id="WP_158715257.1">
    <property type="nucleotide sequence ID" value="NZ_BSRX01000054.1"/>
</dbReference>
<evidence type="ECO:0000313" key="1">
    <source>
        <dbReference type="EMBL" id="GLW58547.1"/>
    </source>
</evidence>
<dbReference type="EMBL" id="BSRX01000054">
    <property type="protein sequence ID" value="GLW58547.1"/>
    <property type="molecule type" value="Genomic_DNA"/>
</dbReference>
<organism evidence="1 2">
    <name type="scientific">Kitasatospora phosalacinea</name>
    <dbReference type="NCBI Taxonomy" id="2065"/>
    <lineage>
        <taxon>Bacteria</taxon>
        <taxon>Bacillati</taxon>
        <taxon>Actinomycetota</taxon>
        <taxon>Actinomycetes</taxon>
        <taxon>Kitasatosporales</taxon>
        <taxon>Streptomycetaceae</taxon>
        <taxon>Kitasatospora</taxon>
    </lineage>
</organism>
<dbReference type="Proteomes" id="UP001165143">
    <property type="component" value="Unassembled WGS sequence"/>
</dbReference>
<sequence length="53" mass="5581">MTPHHLNQAPADPVQRAYRALLDHALPRVPAADTLAATVSAPLAELEAASARN</sequence>
<proteinExistence type="predicted"/>
<evidence type="ECO:0000313" key="2">
    <source>
        <dbReference type="Proteomes" id="UP001165143"/>
    </source>
</evidence>
<protein>
    <submittedName>
        <fullName evidence="1">Uncharacterized protein</fullName>
    </submittedName>
</protein>
<name>A0A9W6PNZ8_9ACTN</name>
<dbReference type="AlphaFoldDB" id="A0A9W6PNZ8"/>
<comment type="caution">
    <text evidence="1">The sequence shown here is derived from an EMBL/GenBank/DDBJ whole genome shotgun (WGS) entry which is preliminary data.</text>
</comment>
<accession>A0A9W6PNZ8</accession>
<gene>
    <name evidence="1" type="ORF">Kpho01_65580</name>
</gene>